<dbReference type="Gene3D" id="2.40.260.10">
    <property type="entry name" value="Sortase"/>
    <property type="match status" value="1"/>
</dbReference>
<feature type="region of interest" description="Disordered" evidence="2">
    <location>
        <begin position="35"/>
        <end position="66"/>
    </location>
</feature>
<dbReference type="InterPro" id="IPR005754">
    <property type="entry name" value="Sortase"/>
</dbReference>
<reference evidence="3 4" key="1">
    <citation type="submission" date="2022-04" db="EMBL/GenBank/DDBJ databases">
        <title>Human microbiome associated bacterial genomes.</title>
        <authorList>
            <person name="Sandstrom S."/>
            <person name="Salamzade R."/>
            <person name="Kalan L.R."/>
        </authorList>
    </citation>
    <scope>NUCLEOTIDE SEQUENCE [LARGE SCALE GENOMIC DNA]</scope>
    <source>
        <strain evidence="4">p3-SID767</strain>
    </source>
</reference>
<organism evidence="3 4">
    <name type="scientific">Nesterenkonia massiliensis</name>
    <dbReference type="NCBI Taxonomy" id="1232429"/>
    <lineage>
        <taxon>Bacteria</taxon>
        <taxon>Bacillati</taxon>
        <taxon>Actinomycetota</taxon>
        <taxon>Actinomycetes</taxon>
        <taxon>Micrococcales</taxon>
        <taxon>Micrococcaceae</taxon>
        <taxon>Nesterenkonia</taxon>
    </lineage>
</organism>
<evidence type="ECO:0000313" key="3">
    <source>
        <dbReference type="EMBL" id="MCT1607006.1"/>
    </source>
</evidence>
<name>A0ABT2HQP8_9MICC</name>
<proteinExistence type="predicted"/>
<dbReference type="RefSeq" id="WP_260073037.1">
    <property type="nucleotide sequence ID" value="NZ_JALXMO010000013.1"/>
</dbReference>
<evidence type="ECO:0000313" key="4">
    <source>
        <dbReference type="Proteomes" id="UP001205046"/>
    </source>
</evidence>
<dbReference type="Proteomes" id="UP001205046">
    <property type="component" value="Unassembled WGS sequence"/>
</dbReference>
<comment type="caution">
    <text evidence="3">The sequence shown here is derived from an EMBL/GenBank/DDBJ whole genome shotgun (WGS) entry which is preliminary data.</text>
</comment>
<keyword evidence="4" id="KW-1185">Reference proteome</keyword>
<dbReference type="InterPro" id="IPR023365">
    <property type="entry name" value="Sortase_dom-sf"/>
</dbReference>
<feature type="compositionally biased region" description="Low complexity" evidence="2">
    <location>
        <begin position="40"/>
        <end position="60"/>
    </location>
</feature>
<dbReference type="EMBL" id="JALXMO010000013">
    <property type="protein sequence ID" value="MCT1607006.1"/>
    <property type="molecule type" value="Genomic_DNA"/>
</dbReference>
<sequence length="231" mass="24055">MSTRRYAHVPQPAAAFTAALVVGTLLVGCSPRGTEAAGDSLPTTPAPSSSAQPLSSSGQGREASSDAIPIRSATLDEASTATAAPVLLDYPAIDANIAVEPYGVSADGQMDVPDDAALAAWYQFGKTPADGVGTTVIAAHAGSEETPIGPLYALKDARPGEEVTVTDEDGQRHQYHVSEVQQLGKEGLDFTPFFERTGEHRLVLITCGGQWIPEESSYADNVIVIAVPAQH</sequence>
<evidence type="ECO:0000256" key="1">
    <source>
        <dbReference type="ARBA" id="ARBA00022801"/>
    </source>
</evidence>
<protein>
    <submittedName>
        <fullName evidence="3">Class F sortase</fullName>
    </submittedName>
</protein>
<accession>A0ABT2HQP8</accession>
<dbReference type="Pfam" id="PF04203">
    <property type="entry name" value="Sortase"/>
    <property type="match status" value="1"/>
</dbReference>
<dbReference type="InterPro" id="IPR042001">
    <property type="entry name" value="Sortase_F"/>
</dbReference>
<keyword evidence="1" id="KW-0378">Hydrolase</keyword>
<evidence type="ECO:0000256" key="2">
    <source>
        <dbReference type="SAM" id="MobiDB-lite"/>
    </source>
</evidence>
<dbReference type="CDD" id="cd05829">
    <property type="entry name" value="Sortase_F"/>
    <property type="match status" value="1"/>
</dbReference>
<dbReference type="PROSITE" id="PS51257">
    <property type="entry name" value="PROKAR_LIPOPROTEIN"/>
    <property type="match status" value="1"/>
</dbReference>
<gene>
    <name evidence="3" type="ORF">M3B43_06625</name>
</gene>